<dbReference type="PROSITE" id="PS50894">
    <property type="entry name" value="HPT"/>
    <property type="match status" value="1"/>
</dbReference>
<organism evidence="4 5">
    <name type="scientific">Azospira oryzae</name>
    <dbReference type="NCBI Taxonomy" id="146939"/>
    <lineage>
        <taxon>Bacteria</taxon>
        <taxon>Pseudomonadati</taxon>
        <taxon>Pseudomonadota</taxon>
        <taxon>Betaproteobacteria</taxon>
        <taxon>Rhodocyclales</taxon>
        <taxon>Rhodocyclaceae</taxon>
        <taxon>Azospira</taxon>
    </lineage>
</organism>
<evidence type="ECO:0000313" key="4">
    <source>
        <dbReference type="EMBL" id="RZT89274.1"/>
    </source>
</evidence>
<evidence type="ECO:0000256" key="1">
    <source>
        <dbReference type="ARBA" id="ARBA00023012"/>
    </source>
</evidence>
<evidence type="ECO:0000313" key="5">
    <source>
        <dbReference type="Proteomes" id="UP000292136"/>
    </source>
</evidence>
<evidence type="ECO:0000256" key="2">
    <source>
        <dbReference type="PROSITE-ProRule" id="PRU00110"/>
    </source>
</evidence>
<proteinExistence type="predicted"/>
<keyword evidence="5" id="KW-1185">Reference proteome</keyword>
<dbReference type="InterPro" id="IPR036641">
    <property type="entry name" value="HPT_dom_sf"/>
</dbReference>
<dbReference type="Proteomes" id="UP000292136">
    <property type="component" value="Unassembled WGS sequence"/>
</dbReference>
<comment type="caution">
    <text evidence="4">The sequence shown here is derived from an EMBL/GenBank/DDBJ whole genome shotgun (WGS) entry which is preliminary data.</text>
</comment>
<feature type="domain" description="HPt" evidence="3">
    <location>
        <begin position="26"/>
        <end position="130"/>
    </location>
</feature>
<dbReference type="SUPFAM" id="SSF47226">
    <property type="entry name" value="Histidine-containing phosphotransfer domain, HPT domain"/>
    <property type="match status" value="1"/>
</dbReference>
<dbReference type="InterPro" id="IPR008207">
    <property type="entry name" value="Sig_transdc_His_kin_Hpt_dom"/>
</dbReference>
<dbReference type="CDD" id="cd00088">
    <property type="entry name" value="HPT"/>
    <property type="match status" value="1"/>
</dbReference>
<keyword evidence="1" id="KW-0902">Two-component regulatory system</keyword>
<evidence type="ECO:0000259" key="3">
    <source>
        <dbReference type="PROSITE" id="PS50894"/>
    </source>
</evidence>
<accession>A0ABY0INX3</accession>
<dbReference type="Pfam" id="PF01627">
    <property type="entry name" value="Hpt"/>
    <property type="match status" value="1"/>
</dbReference>
<dbReference type="RefSeq" id="WP_130458088.1">
    <property type="nucleotide sequence ID" value="NZ_SHKM01000001.1"/>
</dbReference>
<sequence>MTDSVAPPSSSPACDPEGLLRMLNGDRDSVRDLVQTFLDNFPQLLGELDQALAESAESGMPEPLRRTVHRIKGVCAIFATGRIVARAREIEALLLAGAVPAGVDESALWREELQQVAAEMTAFNRSLAAGDD</sequence>
<name>A0ABY0INX3_9RHOO</name>
<gene>
    <name evidence="4" type="ORF">EV678_0054</name>
</gene>
<dbReference type="EMBL" id="SHKM01000001">
    <property type="protein sequence ID" value="RZT89274.1"/>
    <property type="molecule type" value="Genomic_DNA"/>
</dbReference>
<feature type="modified residue" description="Phosphohistidine" evidence="2">
    <location>
        <position position="69"/>
    </location>
</feature>
<protein>
    <submittedName>
        <fullName evidence="4">HPt (Histidine-containing phosphotransfer) domain-containing protein</fullName>
    </submittedName>
</protein>
<reference evidence="4 5" key="1">
    <citation type="submission" date="2019-02" db="EMBL/GenBank/DDBJ databases">
        <title>Genomic Encyclopedia of Type Strains, Phase IV (KMG-IV): sequencing the most valuable type-strain genomes for metagenomic binning, comparative biology and taxonomic classification.</title>
        <authorList>
            <person name="Goeker M."/>
        </authorList>
    </citation>
    <scope>NUCLEOTIDE SEQUENCE [LARGE SCALE GENOMIC DNA]</scope>
    <source>
        <strain evidence="4 5">DSM 21223</strain>
    </source>
</reference>
<dbReference type="Gene3D" id="1.20.120.160">
    <property type="entry name" value="HPT domain"/>
    <property type="match status" value="1"/>
</dbReference>
<keyword evidence="2" id="KW-0597">Phosphoprotein</keyword>